<proteinExistence type="predicted"/>
<keyword evidence="1" id="KW-0175">Coiled coil</keyword>
<protein>
    <submittedName>
        <fullName evidence="2">Uncharacterized protein</fullName>
    </submittedName>
</protein>
<evidence type="ECO:0000256" key="1">
    <source>
        <dbReference type="SAM" id="Coils"/>
    </source>
</evidence>
<accession>A0A1F5Z9P2</accession>
<dbReference type="AlphaFoldDB" id="A0A1F5Z9P2"/>
<gene>
    <name evidence="2" type="ORF">A2154_04100</name>
</gene>
<dbReference type="EMBL" id="MFJC01000042">
    <property type="protein sequence ID" value="OGG08877.1"/>
    <property type="molecule type" value="Genomic_DNA"/>
</dbReference>
<comment type="caution">
    <text evidence="2">The sequence shown here is derived from an EMBL/GenBank/DDBJ whole genome shotgun (WGS) entry which is preliminary data.</text>
</comment>
<feature type="coiled-coil region" evidence="1">
    <location>
        <begin position="37"/>
        <end position="64"/>
    </location>
</feature>
<evidence type="ECO:0000313" key="2">
    <source>
        <dbReference type="EMBL" id="OGG08877.1"/>
    </source>
</evidence>
<reference evidence="2 3" key="1">
    <citation type="journal article" date="2016" name="Nat. Commun.">
        <title>Thousands of microbial genomes shed light on interconnected biogeochemical processes in an aquifer system.</title>
        <authorList>
            <person name="Anantharaman K."/>
            <person name="Brown C.T."/>
            <person name="Hug L.A."/>
            <person name="Sharon I."/>
            <person name="Castelle C.J."/>
            <person name="Probst A.J."/>
            <person name="Thomas B.C."/>
            <person name="Singh A."/>
            <person name="Wilkins M.J."/>
            <person name="Karaoz U."/>
            <person name="Brodie E.L."/>
            <person name="Williams K.H."/>
            <person name="Hubbard S.S."/>
            <person name="Banfield J.F."/>
        </authorList>
    </citation>
    <scope>NUCLEOTIDE SEQUENCE [LARGE SCALE GENOMIC DNA]</scope>
</reference>
<evidence type="ECO:0000313" key="3">
    <source>
        <dbReference type="Proteomes" id="UP000176854"/>
    </source>
</evidence>
<organism evidence="2 3">
    <name type="scientific">Candidatus Gottesmanbacteria bacterium RBG_16_43_7</name>
    <dbReference type="NCBI Taxonomy" id="1798373"/>
    <lineage>
        <taxon>Bacteria</taxon>
        <taxon>Candidatus Gottesmaniibacteriota</taxon>
    </lineage>
</organism>
<dbReference type="Proteomes" id="UP000176854">
    <property type="component" value="Unassembled WGS sequence"/>
</dbReference>
<name>A0A1F5Z9P2_9BACT</name>
<sequence>MRYIFLLLFLLAFGLLFYLQMTSSISFLTPKNGESTYESANRQVEELEDKTDRYRKMIENVQDKTTDALSQ</sequence>